<dbReference type="Gene3D" id="1.10.10.10">
    <property type="entry name" value="Winged helix-like DNA-binding domain superfamily/Winged helix DNA-binding domain"/>
    <property type="match status" value="1"/>
</dbReference>
<dbReference type="EMBL" id="BMDC01000001">
    <property type="protein sequence ID" value="GGH61359.1"/>
    <property type="molecule type" value="Genomic_DNA"/>
</dbReference>
<dbReference type="SUPFAM" id="SSF46785">
    <property type="entry name" value="Winged helix' DNA-binding domain"/>
    <property type="match status" value="1"/>
</dbReference>
<proteinExistence type="predicted"/>
<dbReference type="SUPFAM" id="SSF48008">
    <property type="entry name" value="GntR ligand-binding domain-like"/>
    <property type="match status" value="1"/>
</dbReference>
<dbReference type="RefSeq" id="WP_188359226.1">
    <property type="nucleotide sequence ID" value="NZ_BMDC01000001.1"/>
</dbReference>
<dbReference type="Pfam" id="PF07729">
    <property type="entry name" value="FCD"/>
    <property type="match status" value="1"/>
</dbReference>
<keyword evidence="2" id="KW-0238">DNA-binding</keyword>
<dbReference type="InterPro" id="IPR011711">
    <property type="entry name" value="GntR_C"/>
</dbReference>
<evidence type="ECO:0000313" key="6">
    <source>
        <dbReference type="Proteomes" id="UP000600171"/>
    </source>
</evidence>
<dbReference type="InterPro" id="IPR008920">
    <property type="entry name" value="TF_FadR/GntR_C"/>
</dbReference>
<dbReference type="InterPro" id="IPR036388">
    <property type="entry name" value="WH-like_DNA-bd_sf"/>
</dbReference>
<feature type="domain" description="HTH gntR-type" evidence="4">
    <location>
        <begin position="3"/>
        <end position="75"/>
    </location>
</feature>
<organism evidence="5 6">
    <name type="scientific">Rothia aerolata</name>
    <dbReference type="NCBI Taxonomy" id="1812262"/>
    <lineage>
        <taxon>Bacteria</taxon>
        <taxon>Bacillati</taxon>
        <taxon>Actinomycetota</taxon>
        <taxon>Actinomycetes</taxon>
        <taxon>Micrococcales</taxon>
        <taxon>Micrococcaceae</taxon>
        <taxon>Rothia</taxon>
    </lineage>
</organism>
<keyword evidence="1" id="KW-0805">Transcription regulation</keyword>
<evidence type="ECO:0000259" key="4">
    <source>
        <dbReference type="PROSITE" id="PS50949"/>
    </source>
</evidence>
<accession>A0A917IQD9</accession>
<dbReference type="SMART" id="SM00895">
    <property type="entry name" value="FCD"/>
    <property type="match status" value="1"/>
</dbReference>
<dbReference type="Pfam" id="PF00392">
    <property type="entry name" value="GntR"/>
    <property type="match status" value="1"/>
</dbReference>
<dbReference type="GO" id="GO:0003700">
    <property type="term" value="F:DNA-binding transcription factor activity"/>
    <property type="evidence" value="ECO:0007669"/>
    <property type="project" value="InterPro"/>
</dbReference>
<name>A0A917IQD9_9MICC</name>
<protein>
    <submittedName>
        <fullName evidence="5">GntR family transcriptional regulator</fullName>
    </submittedName>
</protein>
<dbReference type="SMART" id="SM00345">
    <property type="entry name" value="HTH_GNTR"/>
    <property type="match status" value="1"/>
</dbReference>
<dbReference type="InterPro" id="IPR036390">
    <property type="entry name" value="WH_DNA-bd_sf"/>
</dbReference>
<keyword evidence="3" id="KW-0804">Transcription</keyword>
<dbReference type="Gene3D" id="1.20.120.530">
    <property type="entry name" value="GntR ligand-binding domain-like"/>
    <property type="match status" value="1"/>
</dbReference>
<keyword evidence="6" id="KW-1185">Reference proteome</keyword>
<dbReference type="CDD" id="cd07377">
    <property type="entry name" value="WHTH_GntR"/>
    <property type="match status" value="1"/>
</dbReference>
<reference evidence="5 6" key="1">
    <citation type="journal article" date="2014" name="Int. J. Syst. Evol. Microbiol.">
        <title>Complete genome sequence of Corynebacterium casei LMG S-19264T (=DSM 44701T), isolated from a smear-ripened cheese.</title>
        <authorList>
            <consortium name="US DOE Joint Genome Institute (JGI-PGF)"/>
            <person name="Walter F."/>
            <person name="Albersmeier A."/>
            <person name="Kalinowski J."/>
            <person name="Ruckert C."/>
        </authorList>
    </citation>
    <scope>NUCLEOTIDE SEQUENCE [LARGE SCALE GENOMIC DNA]</scope>
    <source>
        <strain evidence="5 6">CCM 8669</strain>
    </source>
</reference>
<gene>
    <name evidence="5" type="ORF">GCM10007359_10440</name>
</gene>
<evidence type="ECO:0000256" key="1">
    <source>
        <dbReference type="ARBA" id="ARBA00023015"/>
    </source>
</evidence>
<dbReference type="PROSITE" id="PS50949">
    <property type="entry name" value="HTH_GNTR"/>
    <property type="match status" value="1"/>
</dbReference>
<dbReference type="PANTHER" id="PTHR43537:SF5">
    <property type="entry name" value="UXU OPERON TRANSCRIPTIONAL REGULATOR"/>
    <property type="match status" value="1"/>
</dbReference>
<dbReference type="Proteomes" id="UP000600171">
    <property type="component" value="Unassembled WGS sequence"/>
</dbReference>
<dbReference type="GO" id="GO:0003677">
    <property type="term" value="F:DNA binding"/>
    <property type="evidence" value="ECO:0007669"/>
    <property type="project" value="UniProtKB-KW"/>
</dbReference>
<evidence type="ECO:0000313" key="5">
    <source>
        <dbReference type="EMBL" id="GGH61359.1"/>
    </source>
</evidence>
<dbReference type="AlphaFoldDB" id="A0A917IQD9"/>
<evidence type="ECO:0000256" key="3">
    <source>
        <dbReference type="ARBA" id="ARBA00023163"/>
    </source>
</evidence>
<comment type="caution">
    <text evidence="5">The sequence shown here is derived from an EMBL/GenBank/DDBJ whole genome shotgun (WGS) entry which is preliminary data.</text>
</comment>
<evidence type="ECO:0000256" key="2">
    <source>
        <dbReference type="ARBA" id="ARBA00023125"/>
    </source>
</evidence>
<dbReference type="PRINTS" id="PR00035">
    <property type="entry name" value="HTHGNTR"/>
</dbReference>
<dbReference type="PANTHER" id="PTHR43537">
    <property type="entry name" value="TRANSCRIPTIONAL REGULATOR, GNTR FAMILY"/>
    <property type="match status" value="1"/>
</dbReference>
<dbReference type="InterPro" id="IPR000524">
    <property type="entry name" value="Tscrpt_reg_HTH_GntR"/>
</dbReference>
<sequence length="233" mass="25981">MKERTYSVLLETIEKKLRSGELHVGDRLPGERALADKYGISRASVREGLQILNAVGLVRSATGSGPKSGAVVASEPSEALSWAMRMHIATKTFPIADMVSTRVLLEGQAAHDAALSEDSPERTATLERARAYLTELDNPDLPNDRFHFCDARFHYEISSLSNNITLKTVIQSLHQATVSYVMEAVPLLDDWSATKIALQEQHWAILEAVTNHEPEQAKERVTKHITWFHDLIK</sequence>